<reference evidence="4 6" key="2">
    <citation type="submission" date="2018-04" db="EMBL/GenBank/DDBJ databases">
        <title>Genomes of the Obligate Erwinia dacicola and Facultative Enterobacter sp. OLF Endosymbionts of the Olive Fruit fly, Bactrocera oleae.</title>
        <authorList>
            <person name="Estes A.M."/>
            <person name="Hearn D.J."/>
            <person name="Agarwal S."/>
            <person name="Pierson E.A."/>
            <person name="Dunning-Hotopp J.C."/>
        </authorList>
    </citation>
    <scope>NUCLEOTIDE SEQUENCE [LARGE SCALE GENOMIC DNA]</scope>
    <source>
        <strain evidence="4 6">Oroville</strain>
    </source>
</reference>
<evidence type="ECO:0000313" key="5">
    <source>
        <dbReference type="Proteomes" id="UP000243534"/>
    </source>
</evidence>
<dbReference type="InterPro" id="IPR008966">
    <property type="entry name" value="Adhesion_dom_sf"/>
</dbReference>
<dbReference type="EMBL" id="LJAM02000101">
    <property type="protein sequence ID" value="RAP71767.1"/>
    <property type="molecule type" value="Genomic_DNA"/>
</dbReference>
<dbReference type="PROSITE" id="PS51257">
    <property type="entry name" value="PROKAR_LIPOPROTEIN"/>
    <property type="match status" value="1"/>
</dbReference>
<dbReference type="InterPro" id="IPR000259">
    <property type="entry name" value="Adhesion_dom_fimbrial"/>
</dbReference>
<dbReference type="EMBL" id="MAYS01000115">
    <property type="protein sequence ID" value="OFC63218.1"/>
    <property type="molecule type" value="Genomic_DNA"/>
</dbReference>
<sequence>MKILKIFLPVLLLSSLAVLPAWAACTSSGASQTENDRTALIPFGNVNLFDTHFSPVGTLLGSVTVPPTNYTFGGATASTVLWTCDQSDLSSIYFLVATNGDDRVGGFYDLGPTDGLTDIYATYFAYVGLKLTMDSQVLTRYWQKVPVTSYATSGTKIQIRLQDVPPLNAELYRISSLPGTSSVSSYCGNNNTTGSGIIYGTTSGSLYSCTQPNAYIQLKGPGLVADEVGEDSAYHWDFWAYDNGFGYGMRAVNRLYNTPTCVVRSATPLVLLPTITVNDLNNGLSSSANFTVSVECSNSVNSGTATSQTALGFQVSPGAYSAASSLGLVNSSSGVSMLLSDNYFSGTSAQGVGITIAYANAPSTPLTLIGQNGIDPINSSFMGSSAGWYPVLNNASATGSSASGYTNYSYNFVAALKKISGQTVTAGKVRATATVVVKVQ</sequence>
<protein>
    <submittedName>
        <fullName evidence="3">Adhesin</fullName>
    </submittedName>
    <submittedName>
        <fullName evidence="4">Fimbrial family protein</fullName>
    </submittedName>
</protein>
<evidence type="ECO:0000313" key="4">
    <source>
        <dbReference type="EMBL" id="RAP71767.1"/>
    </source>
</evidence>
<proteinExistence type="predicted"/>
<keyword evidence="1" id="KW-0732">Signal</keyword>
<evidence type="ECO:0000256" key="1">
    <source>
        <dbReference type="SAM" id="SignalP"/>
    </source>
</evidence>
<dbReference type="InterPro" id="IPR036937">
    <property type="entry name" value="Adhesion_dom_fimbrial_sf"/>
</dbReference>
<accession>A0A1E7Z3N8</accession>
<feature type="domain" description="Fimbrial-type adhesion" evidence="2">
    <location>
        <begin position="258"/>
        <end position="440"/>
    </location>
</feature>
<dbReference type="RefSeq" id="WP_070134027.1">
    <property type="nucleotide sequence ID" value="NZ_LJAM02000101.1"/>
</dbReference>
<dbReference type="GO" id="GO:0007155">
    <property type="term" value="P:cell adhesion"/>
    <property type="evidence" value="ECO:0007669"/>
    <property type="project" value="InterPro"/>
</dbReference>
<dbReference type="PIRSF" id="PIRSF029766">
    <property type="entry name" value="UCP029766"/>
    <property type="match status" value="1"/>
</dbReference>
<feature type="signal peptide" evidence="1">
    <location>
        <begin position="1"/>
        <end position="23"/>
    </location>
</feature>
<gene>
    <name evidence="4" type="ORF">ACZ87_01413</name>
    <name evidence="3" type="ORF">BBW68_06215</name>
</gene>
<evidence type="ECO:0000313" key="6">
    <source>
        <dbReference type="Proteomes" id="UP000244334"/>
    </source>
</evidence>
<dbReference type="AlphaFoldDB" id="A0A1E7Z3N8"/>
<evidence type="ECO:0000259" key="2">
    <source>
        <dbReference type="Pfam" id="PF00419"/>
    </source>
</evidence>
<dbReference type="InterPro" id="IPR011228">
    <property type="entry name" value="UCP029766"/>
</dbReference>
<dbReference type="Gene3D" id="2.60.40.1090">
    <property type="entry name" value="Fimbrial-type adhesion domain"/>
    <property type="match status" value="1"/>
</dbReference>
<dbReference type="Proteomes" id="UP000243534">
    <property type="component" value="Unassembled WGS sequence"/>
</dbReference>
<dbReference type="SUPFAM" id="SSF49401">
    <property type="entry name" value="Bacterial adhesins"/>
    <property type="match status" value="1"/>
</dbReference>
<keyword evidence="6" id="KW-1185">Reference proteome</keyword>
<dbReference type="GO" id="GO:0009289">
    <property type="term" value="C:pilus"/>
    <property type="evidence" value="ECO:0007669"/>
    <property type="project" value="InterPro"/>
</dbReference>
<organism evidence="3 5">
    <name type="scientific">Candidatus Erwinia dacicola</name>
    <dbReference type="NCBI Taxonomy" id="252393"/>
    <lineage>
        <taxon>Bacteria</taxon>
        <taxon>Pseudomonadati</taxon>
        <taxon>Pseudomonadota</taxon>
        <taxon>Gammaproteobacteria</taxon>
        <taxon>Enterobacterales</taxon>
        <taxon>Erwiniaceae</taxon>
        <taxon>Erwinia</taxon>
    </lineage>
</organism>
<feature type="chain" id="PRO_5044058322" evidence="1">
    <location>
        <begin position="24"/>
        <end position="440"/>
    </location>
</feature>
<comment type="caution">
    <text evidence="3">The sequence shown here is derived from an EMBL/GenBank/DDBJ whole genome shotgun (WGS) entry which is preliminary data.</text>
</comment>
<evidence type="ECO:0000313" key="3">
    <source>
        <dbReference type="EMBL" id="OFC63218.1"/>
    </source>
</evidence>
<reference evidence="3 5" key="1">
    <citation type="submission" date="2016-07" db="EMBL/GenBank/DDBJ databases">
        <authorList>
            <person name="Yuval B."/>
        </authorList>
    </citation>
    <scope>NUCLEOTIDE SEQUENCE [LARGE SCALE GENOMIC DNA]</scope>
    <source>
        <strain evidence="3 5">IL</strain>
    </source>
</reference>
<dbReference type="Pfam" id="PF00419">
    <property type="entry name" value="Fimbrial"/>
    <property type="match status" value="1"/>
</dbReference>
<dbReference type="OrthoDB" id="8875995at2"/>
<dbReference type="Proteomes" id="UP000244334">
    <property type="component" value="Unassembled WGS sequence"/>
</dbReference>
<name>A0A1E7Z3N8_9GAMM</name>